<keyword evidence="4" id="KW-0067">ATP-binding</keyword>
<dbReference type="PANTHER" id="PTHR35372:SF2">
    <property type="entry name" value="SF3 HELICASE DOMAIN-CONTAINING PROTEIN"/>
    <property type="match status" value="1"/>
</dbReference>
<evidence type="ECO:0000313" key="6">
    <source>
        <dbReference type="EMBL" id="AXN35428.1"/>
    </source>
</evidence>
<evidence type="ECO:0000256" key="3">
    <source>
        <dbReference type="ARBA" id="ARBA00022806"/>
    </source>
</evidence>
<reference evidence="6 7" key="1">
    <citation type="submission" date="2018-07" db="EMBL/GenBank/DDBJ databases">
        <title>Lactobacillus curvatus genome sequence.</title>
        <authorList>
            <person name="Prechtl R."/>
        </authorList>
    </citation>
    <scope>NUCLEOTIDE SEQUENCE [LARGE SCALE GENOMIC DNA]</scope>
    <source>
        <strain evidence="6 7">TMW 1.1928</strain>
    </source>
</reference>
<evidence type="ECO:0000256" key="1">
    <source>
        <dbReference type="ARBA" id="ARBA00022741"/>
    </source>
</evidence>
<dbReference type="Pfam" id="PF03288">
    <property type="entry name" value="Pox_D5"/>
    <property type="match status" value="1"/>
</dbReference>
<dbReference type="InterPro" id="IPR045455">
    <property type="entry name" value="NrS-1_pol-like_helicase"/>
</dbReference>
<dbReference type="InterPro" id="IPR006500">
    <property type="entry name" value="Helicase_put_C_phage/plasmid"/>
</dbReference>
<dbReference type="InterPro" id="IPR014818">
    <property type="entry name" value="Phage/plasmid_primase_P4_C"/>
</dbReference>
<dbReference type="Pfam" id="PF08706">
    <property type="entry name" value="D5_N"/>
    <property type="match status" value="1"/>
</dbReference>
<dbReference type="PANTHER" id="PTHR35372">
    <property type="entry name" value="ATP BINDING PROTEIN-RELATED"/>
    <property type="match status" value="1"/>
</dbReference>
<dbReference type="InterPro" id="IPR051620">
    <property type="entry name" value="ORF904-like_C"/>
</dbReference>
<dbReference type="Proteomes" id="UP000257607">
    <property type="component" value="Chromosome"/>
</dbReference>
<protein>
    <submittedName>
        <fullName evidence="6">DNA primase</fullName>
    </submittedName>
</protein>
<dbReference type="Gene3D" id="3.40.50.300">
    <property type="entry name" value="P-loop containing nucleotide triphosphate hydrolases"/>
    <property type="match status" value="1"/>
</dbReference>
<proteinExistence type="predicted"/>
<keyword evidence="3" id="KW-0347">Helicase</keyword>
<dbReference type="SMART" id="SM00885">
    <property type="entry name" value="D5_N"/>
    <property type="match status" value="1"/>
</dbReference>
<keyword evidence="2" id="KW-0378">Hydrolase</keyword>
<evidence type="ECO:0000313" key="7">
    <source>
        <dbReference type="Proteomes" id="UP000257607"/>
    </source>
</evidence>
<dbReference type="GO" id="GO:0016787">
    <property type="term" value="F:hydrolase activity"/>
    <property type="evidence" value="ECO:0007669"/>
    <property type="project" value="UniProtKB-KW"/>
</dbReference>
<name>A0A385ACZ0_LATCU</name>
<dbReference type="RefSeq" id="WP_116843501.1">
    <property type="nucleotide sequence ID" value="NZ_CP031003.1"/>
</dbReference>
<sequence>MAYELIPDELKALKQWGLYKREWQEAKQKFNKFPKSAIDGSDAKSNDPTTWVDFETALKALDEFKLDGLGFFFANGYAGIDIDHVAVDLHRWRQGDDDENVVSDFLSHTESYAETSMSGEGLHIIVKGEIPGDRRRKGNIEMYQAGRFFAMTGKRTGNFKRINEIKPSNFKYLYEKYLGRDKVLQLPTNQPTQTVNLSEQEIIDKASKSKTGKRFLLLYGGGWEQFYSSQSEADLAFANDLAFWTGRDFSKMDSIFRQSSLMRDKWDEKHGKTTYGVATLNKAINENTAVYEPQRELPKYDLKFLTNNHKELPARSWDDSGLVDRFLDHFGDKVRYSYIDNCFYIFNGSYWEADNSGKVHSLLDEIVKNMKNEKVVAPPEVDKEKIGEAWAKFLKSARNNKTKTAVMKEMQHRIPVMPDEFDKDKMLLNASNGYVNLASGKLENHSITKMFSREASVEYSDTVDAPEWEAFLKQVFDNDLDLINYIQKAVGYSLTGSTKEQVMFILFGNGRNGKSIFLETISNVIGTYAKTIQASSIMVKQNASGPNSDIARLKGARLVTSSEPNEGLRMDEGLVKQLTGGDKVTARKLYGQEFEFEPEFKLWLATNHKPIIRGTDDGIWRRLILVPFSVQIPDHKVDKDLKYKLQREATGIMNWAVDGCLKWQTEGLGLPKVIKDASTGYRAEMDVISQFVSDCCETGPGFEVKASEIYKVYKQWADDNSEYCMSNTKFGREMQQKFTRKHTKFGNTYEGLSIKIDSRLNFMK</sequence>
<evidence type="ECO:0000259" key="5">
    <source>
        <dbReference type="PROSITE" id="PS51206"/>
    </source>
</evidence>
<dbReference type="AlphaFoldDB" id="A0A385ACZ0"/>
<organism evidence="6 7">
    <name type="scientific">Latilactobacillus curvatus</name>
    <name type="common">Lactobacillus curvatus</name>
    <dbReference type="NCBI Taxonomy" id="28038"/>
    <lineage>
        <taxon>Bacteria</taxon>
        <taxon>Bacillati</taxon>
        <taxon>Bacillota</taxon>
        <taxon>Bacilli</taxon>
        <taxon>Lactobacillales</taxon>
        <taxon>Lactobacillaceae</taxon>
        <taxon>Latilactobacillus</taxon>
    </lineage>
</organism>
<dbReference type="InterPro" id="IPR004968">
    <property type="entry name" value="DNA_primase/NTPase_C"/>
</dbReference>
<dbReference type="InterPro" id="IPR054468">
    <property type="entry name" value="NrSPol-like_HBD"/>
</dbReference>
<dbReference type="GO" id="GO:0004386">
    <property type="term" value="F:helicase activity"/>
    <property type="evidence" value="ECO:0007669"/>
    <property type="project" value="UniProtKB-KW"/>
</dbReference>
<dbReference type="EMBL" id="CP031003">
    <property type="protein sequence ID" value="AXN35428.1"/>
    <property type="molecule type" value="Genomic_DNA"/>
</dbReference>
<evidence type="ECO:0000256" key="4">
    <source>
        <dbReference type="ARBA" id="ARBA00022840"/>
    </source>
</evidence>
<dbReference type="Pfam" id="PF19263">
    <property type="entry name" value="DUF5906"/>
    <property type="match status" value="1"/>
</dbReference>
<dbReference type="GO" id="GO:0005524">
    <property type="term" value="F:ATP binding"/>
    <property type="evidence" value="ECO:0007669"/>
    <property type="project" value="UniProtKB-KW"/>
</dbReference>
<dbReference type="SUPFAM" id="SSF52540">
    <property type="entry name" value="P-loop containing nucleoside triphosphate hydrolases"/>
    <property type="match status" value="1"/>
</dbReference>
<dbReference type="Pfam" id="PF22763">
    <property type="entry name" value="NrS1-1_pol-like_HBD"/>
    <property type="match status" value="1"/>
</dbReference>
<dbReference type="NCBIfam" id="TIGR01613">
    <property type="entry name" value="primase_Cterm"/>
    <property type="match status" value="1"/>
</dbReference>
<evidence type="ECO:0000256" key="2">
    <source>
        <dbReference type="ARBA" id="ARBA00022801"/>
    </source>
</evidence>
<dbReference type="PROSITE" id="PS51206">
    <property type="entry name" value="SF3_HELICASE_1"/>
    <property type="match status" value="1"/>
</dbReference>
<feature type="domain" description="SF3 helicase" evidence="5">
    <location>
        <begin position="481"/>
        <end position="641"/>
    </location>
</feature>
<dbReference type="InterPro" id="IPR014015">
    <property type="entry name" value="Helicase_SF3_DNA-vir"/>
</dbReference>
<dbReference type="InterPro" id="IPR027417">
    <property type="entry name" value="P-loop_NTPase"/>
</dbReference>
<gene>
    <name evidence="6" type="ORF">DT351_03250</name>
</gene>
<keyword evidence="1" id="KW-0547">Nucleotide-binding</keyword>
<accession>A0A385ACZ0</accession>